<dbReference type="AlphaFoldDB" id="A0A2P9ABY5"/>
<protein>
    <submittedName>
        <fullName evidence="1">Uncharacterized protein</fullName>
    </submittedName>
</protein>
<dbReference type="Proteomes" id="UP000245698">
    <property type="component" value="Unassembled WGS sequence"/>
</dbReference>
<reference evidence="2" key="1">
    <citation type="submission" date="2016-12" db="EMBL/GenBank/DDBJ databases">
        <authorList>
            <person name="Brunel B."/>
        </authorList>
    </citation>
    <scope>NUCLEOTIDE SEQUENCE [LARGE SCALE GENOMIC DNA]</scope>
</reference>
<name>A0A2P9ABY5_9HYPH</name>
<keyword evidence="2" id="KW-1185">Reference proteome</keyword>
<evidence type="ECO:0000313" key="1">
    <source>
        <dbReference type="EMBL" id="SJM28662.1"/>
    </source>
</evidence>
<proteinExistence type="predicted"/>
<evidence type="ECO:0000313" key="2">
    <source>
        <dbReference type="Proteomes" id="UP000245698"/>
    </source>
</evidence>
<sequence>MGDECQRIDGPLRTPSRLILDGAVSALESAIIRSIDRVLGNISG</sequence>
<gene>
    <name evidence="1" type="ORF">BQ8482_110592</name>
</gene>
<dbReference type="EMBL" id="FUIG01000013">
    <property type="protein sequence ID" value="SJM28662.1"/>
    <property type="molecule type" value="Genomic_DNA"/>
</dbReference>
<accession>A0A2P9ABY5</accession>
<organism evidence="1 2">
    <name type="scientific">Mesorhizobium delmotii</name>
    <dbReference type="NCBI Taxonomy" id="1631247"/>
    <lineage>
        <taxon>Bacteria</taxon>
        <taxon>Pseudomonadati</taxon>
        <taxon>Pseudomonadota</taxon>
        <taxon>Alphaproteobacteria</taxon>
        <taxon>Hyphomicrobiales</taxon>
        <taxon>Phyllobacteriaceae</taxon>
        <taxon>Mesorhizobium</taxon>
    </lineage>
</organism>